<reference evidence="4" key="1">
    <citation type="journal article" date="2019" name="Int. J. Syst. Evol. Microbiol.">
        <title>The Global Catalogue of Microorganisms (GCM) 10K type strain sequencing project: providing services to taxonomists for standard genome sequencing and annotation.</title>
        <authorList>
            <consortium name="The Broad Institute Genomics Platform"/>
            <consortium name="The Broad Institute Genome Sequencing Center for Infectious Disease"/>
            <person name="Wu L."/>
            <person name="Ma J."/>
        </authorList>
    </citation>
    <scope>NUCLEOTIDE SEQUENCE [LARGE SCALE GENOMIC DNA]</scope>
    <source>
        <strain evidence="4">CCUG 60527</strain>
    </source>
</reference>
<dbReference type="EMBL" id="JBHTJR010000014">
    <property type="protein sequence ID" value="MFD0991815.1"/>
    <property type="molecule type" value="Genomic_DNA"/>
</dbReference>
<evidence type="ECO:0000259" key="2">
    <source>
        <dbReference type="PROSITE" id="PS50213"/>
    </source>
</evidence>
<dbReference type="InterPro" id="IPR050904">
    <property type="entry name" value="Adhesion/Biosynth-related"/>
</dbReference>
<feature type="domain" description="FAS1" evidence="2">
    <location>
        <begin position="180"/>
        <end position="318"/>
    </location>
</feature>
<dbReference type="PROSITE" id="PS50213">
    <property type="entry name" value="FAS1"/>
    <property type="match status" value="3"/>
</dbReference>
<comment type="caution">
    <text evidence="3">The sequence shown here is derived from an EMBL/GenBank/DDBJ whole genome shotgun (WGS) entry which is preliminary data.</text>
</comment>
<feature type="signal peptide" evidence="1">
    <location>
        <begin position="1"/>
        <end position="27"/>
    </location>
</feature>
<dbReference type="InterPro" id="IPR036378">
    <property type="entry name" value="FAS1_dom_sf"/>
</dbReference>
<evidence type="ECO:0000313" key="3">
    <source>
        <dbReference type="EMBL" id="MFD0991815.1"/>
    </source>
</evidence>
<feature type="chain" id="PRO_5045103835" evidence="1">
    <location>
        <begin position="28"/>
        <end position="466"/>
    </location>
</feature>
<evidence type="ECO:0000256" key="1">
    <source>
        <dbReference type="SAM" id="SignalP"/>
    </source>
</evidence>
<keyword evidence="1" id="KW-0732">Signal</keyword>
<dbReference type="RefSeq" id="WP_386104471.1">
    <property type="nucleotide sequence ID" value="NZ_JBHTJR010000014.1"/>
</dbReference>
<accession>A0ABW3JMV5</accession>
<dbReference type="PROSITE" id="PS51257">
    <property type="entry name" value="PROKAR_LIPOPROTEIN"/>
    <property type="match status" value="1"/>
</dbReference>
<dbReference type="PANTHER" id="PTHR10900:SF77">
    <property type="entry name" value="FI19380P1"/>
    <property type="match status" value="1"/>
</dbReference>
<dbReference type="Pfam" id="PF02469">
    <property type="entry name" value="Fasciclin"/>
    <property type="match status" value="3"/>
</dbReference>
<dbReference type="SMART" id="SM00554">
    <property type="entry name" value="FAS1"/>
    <property type="match status" value="3"/>
</dbReference>
<sequence>MFSKKIKSYLALSLFVCLGLTTFTSCDDDDDVVVIEQDSIVELAVETSDLSILVSALQRADLVSPLEADGPFTVFAPSNAAFQALLDSKPSWNSLEDIPTEALADILKYHVVSGQAFSTDLSDNQSLTTLNGASLMVDLSNGVMIESATDQSVSVTTADIAASNGVIHLVNEVLLPEVLPQDVVDLAIATPELSILVEAVQKAGLVDALTADGPFTVFAPTNAAFQALLDSNPDWSSLDDIPVETLQGVLLFHVLGSKVMSTDLSDTYVTTLATGPNDEPLSLQVEVTGGVEFNGDAAPVDVDVEGTNGVVHIIDKVMLPPNIVTLALNNAGFTTLVAALTDSRLTTDFVSVLNGEGPFTVFAPTNAAFQALLDSNPDWNSLADIDIATLDAVLKYHVVSGANVQADQLSAGVVSTLGGDITIDLTSGAQIITSSNQTVNILVGAATNDVQGTNGVIHAVDTVLLP</sequence>
<dbReference type="Gene3D" id="2.30.180.10">
    <property type="entry name" value="FAS1 domain"/>
    <property type="match status" value="3"/>
</dbReference>
<keyword evidence="4" id="KW-1185">Reference proteome</keyword>
<dbReference type="SUPFAM" id="SSF82153">
    <property type="entry name" value="FAS1 domain"/>
    <property type="match status" value="3"/>
</dbReference>
<organism evidence="3 4">
    <name type="scientific">Tenacibaculum geojense</name>
    <dbReference type="NCBI Taxonomy" id="915352"/>
    <lineage>
        <taxon>Bacteria</taxon>
        <taxon>Pseudomonadati</taxon>
        <taxon>Bacteroidota</taxon>
        <taxon>Flavobacteriia</taxon>
        <taxon>Flavobacteriales</taxon>
        <taxon>Flavobacteriaceae</taxon>
        <taxon>Tenacibaculum</taxon>
    </lineage>
</organism>
<feature type="domain" description="FAS1" evidence="2">
    <location>
        <begin position="37"/>
        <end position="174"/>
    </location>
</feature>
<feature type="domain" description="FAS1" evidence="2">
    <location>
        <begin position="320"/>
        <end position="464"/>
    </location>
</feature>
<protein>
    <submittedName>
        <fullName evidence="3">Fasciclin domain-containing protein</fullName>
    </submittedName>
</protein>
<evidence type="ECO:0000313" key="4">
    <source>
        <dbReference type="Proteomes" id="UP001597062"/>
    </source>
</evidence>
<dbReference type="Proteomes" id="UP001597062">
    <property type="component" value="Unassembled WGS sequence"/>
</dbReference>
<dbReference type="InterPro" id="IPR000782">
    <property type="entry name" value="FAS1_domain"/>
</dbReference>
<gene>
    <name evidence="3" type="ORF">ACFQ1U_01240</name>
</gene>
<dbReference type="PANTHER" id="PTHR10900">
    <property type="entry name" value="PERIOSTIN-RELATED"/>
    <property type="match status" value="1"/>
</dbReference>
<proteinExistence type="predicted"/>
<name>A0ABW3JMV5_9FLAO</name>